<gene>
    <name evidence="6" type="ORF">I553_10520</name>
</gene>
<dbReference type="PANTHER" id="PTHR43775:SF37">
    <property type="entry name" value="SI:DKEY-61P9.11"/>
    <property type="match status" value="1"/>
</dbReference>
<evidence type="ECO:0000259" key="5">
    <source>
        <dbReference type="PROSITE" id="PS52004"/>
    </source>
</evidence>
<proteinExistence type="predicted"/>
<evidence type="ECO:0000256" key="3">
    <source>
        <dbReference type="ARBA" id="ARBA00023268"/>
    </source>
</evidence>
<name>X8DK04_MYCXE</name>
<protein>
    <submittedName>
        <fullName evidence="6">Beta-ketoacyl synthase, C-terminal domain protein</fullName>
    </submittedName>
</protein>
<reference evidence="6" key="1">
    <citation type="submission" date="2014-01" db="EMBL/GenBank/DDBJ databases">
        <authorList>
            <person name="Brown-Elliot B."/>
            <person name="Wallace R."/>
            <person name="Lenaerts A."/>
            <person name="Ordway D."/>
            <person name="DeGroote M.A."/>
            <person name="Parker T."/>
            <person name="Sizemore C."/>
            <person name="Tallon L.J."/>
            <person name="Sadzewicz L.K."/>
            <person name="Sengamalay N."/>
            <person name="Fraser C.M."/>
            <person name="Hine E."/>
            <person name="Shefchek K.A."/>
            <person name="Das S.P."/>
            <person name="Tettelin H."/>
        </authorList>
    </citation>
    <scope>NUCLEOTIDE SEQUENCE [LARGE SCALE GENOMIC DNA]</scope>
    <source>
        <strain evidence="6">4042</strain>
    </source>
</reference>
<organism evidence="6">
    <name type="scientific">Mycobacterium xenopi 4042</name>
    <dbReference type="NCBI Taxonomy" id="1299334"/>
    <lineage>
        <taxon>Bacteria</taxon>
        <taxon>Bacillati</taxon>
        <taxon>Actinomycetota</taxon>
        <taxon>Actinomycetes</taxon>
        <taxon>Mycobacteriales</taxon>
        <taxon>Mycobacteriaceae</taxon>
        <taxon>Mycobacterium</taxon>
    </lineage>
</organism>
<dbReference type="Pfam" id="PF02801">
    <property type="entry name" value="Ketoacyl-synt_C"/>
    <property type="match status" value="1"/>
</dbReference>
<evidence type="ECO:0000313" key="6">
    <source>
        <dbReference type="EMBL" id="EUA68351.1"/>
    </source>
</evidence>
<keyword evidence="1" id="KW-0596">Phosphopantetheine</keyword>
<feature type="compositionally biased region" description="Polar residues" evidence="4">
    <location>
        <begin position="109"/>
        <end position="118"/>
    </location>
</feature>
<dbReference type="EMBL" id="JAOB01000016">
    <property type="protein sequence ID" value="EUA68351.1"/>
    <property type="molecule type" value="Genomic_DNA"/>
</dbReference>
<dbReference type="Gene3D" id="3.40.47.10">
    <property type="match status" value="1"/>
</dbReference>
<dbReference type="PROSITE" id="PS52004">
    <property type="entry name" value="KS3_2"/>
    <property type="match status" value="1"/>
</dbReference>
<evidence type="ECO:0000256" key="1">
    <source>
        <dbReference type="ARBA" id="ARBA00022450"/>
    </source>
</evidence>
<dbReference type="GO" id="GO:0004312">
    <property type="term" value="F:fatty acid synthase activity"/>
    <property type="evidence" value="ECO:0007669"/>
    <property type="project" value="TreeGrafter"/>
</dbReference>
<dbReference type="PATRIC" id="fig|1299334.3.peg.1866"/>
<dbReference type="GO" id="GO:0005886">
    <property type="term" value="C:plasma membrane"/>
    <property type="evidence" value="ECO:0007669"/>
    <property type="project" value="TreeGrafter"/>
</dbReference>
<feature type="compositionally biased region" description="Basic and acidic residues" evidence="4">
    <location>
        <begin position="121"/>
        <end position="134"/>
    </location>
</feature>
<feature type="domain" description="Ketosynthase family 3 (KS3)" evidence="5">
    <location>
        <begin position="1"/>
        <end position="88"/>
    </location>
</feature>
<dbReference type="InterPro" id="IPR016039">
    <property type="entry name" value="Thiolase-like"/>
</dbReference>
<dbReference type="SUPFAM" id="SSF53901">
    <property type="entry name" value="Thiolase-like"/>
    <property type="match status" value="1"/>
</dbReference>
<sequence>MGAVKTNIGHLESAAGVASLAKVVLALAHDKLPPSINYAGPNPHIDFDAVHLKVLDTIGDWPRYSGYAIAGVSSFGFGGTNAHMVLREVLPRDVVERDEPESEAEVAQPNGQAETQTPAGRFDEFGGFIEEHPPDSTNPRCLG</sequence>
<feature type="region of interest" description="Disordered" evidence="4">
    <location>
        <begin position="96"/>
        <end position="143"/>
    </location>
</feature>
<dbReference type="InterPro" id="IPR014031">
    <property type="entry name" value="Ketoacyl_synth_C"/>
</dbReference>
<dbReference type="InterPro" id="IPR032821">
    <property type="entry name" value="PKS_assoc"/>
</dbReference>
<accession>X8DK04</accession>
<dbReference type="GO" id="GO:0071770">
    <property type="term" value="P:DIM/DIP cell wall layer assembly"/>
    <property type="evidence" value="ECO:0007669"/>
    <property type="project" value="TreeGrafter"/>
</dbReference>
<evidence type="ECO:0000256" key="4">
    <source>
        <dbReference type="SAM" id="MobiDB-lite"/>
    </source>
</evidence>
<dbReference type="GO" id="GO:0005737">
    <property type="term" value="C:cytoplasm"/>
    <property type="evidence" value="ECO:0007669"/>
    <property type="project" value="TreeGrafter"/>
</dbReference>
<comment type="caution">
    <text evidence="6">The sequence shown here is derived from an EMBL/GenBank/DDBJ whole genome shotgun (WGS) entry which is preliminary data.</text>
</comment>
<dbReference type="Pfam" id="PF16197">
    <property type="entry name" value="KAsynt_C_assoc"/>
    <property type="match status" value="1"/>
</dbReference>
<keyword evidence="2" id="KW-0597">Phosphoprotein</keyword>
<dbReference type="AlphaFoldDB" id="X8DK04"/>
<dbReference type="PANTHER" id="PTHR43775">
    <property type="entry name" value="FATTY ACID SYNTHASE"/>
    <property type="match status" value="1"/>
</dbReference>
<keyword evidence="3" id="KW-0511">Multifunctional enzyme</keyword>
<dbReference type="InterPro" id="IPR020841">
    <property type="entry name" value="PKS_Beta-ketoAc_synthase_dom"/>
</dbReference>
<dbReference type="GO" id="GO:0006633">
    <property type="term" value="P:fatty acid biosynthetic process"/>
    <property type="evidence" value="ECO:0007669"/>
    <property type="project" value="TreeGrafter"/>
</dbReference>
<evidence type="ECO:0000256" key="2">
    <source>
        <dbReference type="ARBA" id="ARBA00022553"/>
    </source>
</evidence>
<dbReference type="InterPro" id="IPR050091">
    <property type="entry name" value="PKS_NRPS_Biosynth_Enz"/>
</dbReference>